<organism evidence="3 4">
    <name type="scientific">Thiothrix lacustris</name>
    <dbReference type="NCBI Taxonomy" id="525917"/>
    <lineage>
        <taxon>Bacteria</taxon>
        <taxon>Pseudomonadati</taxon>
        <taxon>Pseudomonadota</taxon>
        <taxon>Gammaproteobacteria</taxon>
        <taxon>Thiotrichales</taxon>
        <taxon>Thiotrichaceae</taxon>
        <taxon>Thiothrix</taxon>
    </lineage>
</organism>
<dbReference type="Proteomes" id="UP000192491">
    <property type="component" value="Unassembled WGS sequence"/>
</dbReference>
<accession>A0A1Y1QE01</accession>
<dbReference type="EMBL" id="MTEJ01000413">
    <property type="protein sequence ID" value="OQX03363.1"/>
    <property type="molecule type" value="Genomic_DNA"/>
</dbReference>
<comment type="caution">
    <text evidence="3">The sequence shown here is derived from an EMBL/GenBank/DDBJ whole genome shotgun (WGS) entry which is preliminary data.</text>
</comment>
<proteinExistence type="predicted"/>
<dbReference type="InterPro" id="IPR052216">
    <property type="entry name" value="CRISPR_Csm3_endoribonuclease"/>
</dbReference>
<reference evidence="3 4" key="1">
    <citation type="submission" date="2017-01" db="EMBL/GenBank/DDBJ databases">
        <title>Novel large sulfur bacteria in the metagenomes of groundwater-fed chemosynthetic microbial mats in the Lake Huron basin.</title>
        <authorList>
            <person name="Sharrar A.M."/>
            <person name="Flood B.E."/>
            <person name="Bailey J.V."/>
            <person name="Jones D.S."/>
            <person name="Biddanda B."/>
            <person name="Ruberg S.A."/>
            <person name="Marcus D.N."/>
            <person name="Dick G.J."/>
        </authorList>
    </citation>
    <scope>NUCLEOTIDE SEQUENCE [LARGE SCALE GENOMIC DNA]</scope>
    <source>
        <strain evidence="3">A8</strain>
    </source>
</reference>
<dbReference type="PANTHER" id="PTHR35579">
    <property type="entry name" value="CRISPR SYSTEM CMS ENDORIBONUCLEASE CSM3"/>
    <property type="match status" value="1"/>
</dbReference>
<dbReference type="CDD" id="cd09726">
    <property type="entry name" value="RAMP_I_III"/>
    <property type="match status" value="1"/>
</dbReference>
<evidence type="ECO:0000313" key="3">
    <source>
        <dbReference type="EMBL" id="OQX03363.1"/>
    </source>
</evidence>
<protein>
    <recommendedName>
        <fullName evidence="2">CRISPR type III-associated protein domain-containing protein</fullName>
    </recommendedName>
</protein>
<gene>
    <name evidence="3" type="ORF">BWK73_39780</name>
</gene>
<feature type="non-terminal residue" evidence="3">
    <location>
        <position position="215"/>
    </location>
</feature>
<feature type="domain" description="CRISPR type III-associated protein" evidence="2">
    <location>
        <begin position="14"/>
        <end position="187"/>
    </location>
</feature>
<dbReference type="GO" id="GO:0051607">
    <property type="term" value="P:defense response to virus"/>
    <property type="evidence" value="ECO:0007669"/>
    <property type="project" value="UniProtKB-KW"/>
</dbReference>
<dbReference type="PANTHER" id="PTHR35579:SF3">
    <property type="entry name" value="CRISPR SYSTEM CMS ENDORIBONUCLEASE CSM3"/>
    <property type="match status" value="1"/>
</dbReference>
<evidence type="ECO:0000313" key="4">
    <source>
        <dbReference type="Proteomes" id="UP000192491"/>
    </source>
</evidence>
<name>A0A1Y1QE01_9GAMM</name>
<dbReference type="InterPro" id="IPR005537">
    <property type="entry name" value="RAMP_III_fam"/>
</dbReference>
<dbReference type="AlphaFoldDB" id="A0A1Y1QE01"/>
<keyword evidence="1" id="KW-0051">Antiviral defense</keyword>
<evidence type="ECO:0000259" key="2">
    <source>
        <dbReference type="Pfam" id="PF03787"/>
    </source>
</evidence>
<dbReference type="Pfam" id="PF03787">
    <property type="entry name" value="RAMPs"/>
    <property type="match status" value="1"/>
</dbReference>
<evidence type="ECO:0000256" key="1">
    <source>
        <dbReference type="ARBA" id="ARBA00023118"/>
    </source>
</evidence>
<sequence>MTTATYRRVIIKGTLTTTSDLHIGTGETDSYQCPESNQTTQFNTLVLDKDKKPYIPGSTLRGLLASQLADGDWKKRWFGDARQRSDADTQGTMGALRVYDAKVNDGFACTFMSRTSIEPVTQTAKQHHLASHQLVQAGASFAVEIAFDYWNDEKNTPISRKDIEQLLGLLARLNGAQLGTGKSVGQGGLTWQQGKITGLSEARFLQWLQENLEQA</sequence>